<organism evidence="1 2">
    <name type="scientific">Syntrophotalea carbinolica (strain DSM 2380 / NBRC 103641 / GraBd1)</name>
    <name type="common">Pelobacter carbinolicus</name>
    <dbReference type="NCBI Taxonomy" id="338963"/>
    <lineage>
        <taxon>Bacteria</taxon>
        <taxon>Pseudomonadati</taxon>
        <taxon>Thermodesulfobacteriota</taxon>
        <taxon>Desulfuromonadia</taxon>
        <taxon>Desulfuromonadales</taxon>
        <taxon>Syntrophotaleaceae</taxon>
        <taxon>Syntrophotalea</taxon>
    </lineage>
</organism>
<reference evidence="1 2" key="2">
    <citation type="journal article" date="2012" name="BMC Genomics">
        <title>The genome of Pelobacter carbinolicus reveals surprising metabolic capabilities and physiological features.</title>
        <authorList>
            <person name="Aklujkar M."/>
            <person name="Haveman S.A."/>
            <person name="Didonato R.Jr."/>
            <person name="Chertkov O."/>
            <person name="Han C.S."/>
            <person name="Land M.L."/>
            <person name="Brown P."/>
            <person name="Lovley D.R."/>
        </authorList>
    </citation>
    <scope>NUCLEOTIDE SEQUENCE [LARGE SCALE GENOMIC DNA]</scope>
    <source>
        <strain evidence="2">DSM 2380 / NBRC 103641 / GraBd1</strain>
    </source>
</reference>
<proteinExistence type="predicted"/>
<dbReference type="HOGENOM" id="CLU_2396992_0_0_7"/>
<evidence type="ECO:0000313" key="2">
    <source>
        <dbReference type="Proteomes" id="UP000002534"/>
    </source>
</evidence>
<sequence>MAHKTYNELDSVFFRERGRLQSEMQTEAAAAILQIEGVNADIDPSDFGKLETQDDGTTLFTWRGKPVLLFGFKPSAKVGKGLELTVDRLHLAQ</sequence>
<gene>
    <name evidence="1" type="ordered locus">Pcar_1816</name>
</gene>
<dbReference type="Proteomes" id="UP000002534">
    <property type="component" value="Chromosome"/>
</dbReference>
<dbReference type="AlphaFoldDB" id="Q3A3K0"/>
<accession>Q3A3K0</accession>
<dbReference type="RefSeq" id="WP_011341556.1">
    <property type="nucleotide sequence ID" value="NC_007498.2"/>
</dbReference>
<dbReference type="EMBL" id="CP000142">
    <property type="protein sequence ID" value="ABA89057.1"/>
    <property type="molecule type" value="Genomic_DNA"/>
</dbReference>
<protein>
    <submittedName>
        <fullName evidence="1">Uncharacterized protein</fullName>
    </submittedName>
</protein>
<keyword evidence="2" id="KW-1185">Reference proteome</keyword>
<name>Q3A3K0_SYNC1</name>
<dbReference type="STRING" id="338963.Pcar_1816"/>
<evidence type="ECO:0000313" key="1">
    <source>
        <dbReference type="EMBL" id="ABA89057.1"/>
    </source>
</evidence>
<reference evidence="2" key="1">
    <citation type="submission" date="2005-10" db="EMBL/GenBank/DDBJ databases">
        <title>Complete sequence of Pelobacter carbinolicus DSM 2380.</title>
        <authorList>
            <person name="Copeland A."/>
            <person name="Lucas S."/>
            <person name="Lapidus A."/>
            <person name="Barry K."/>
            <person name="Detter J.C."/>
            <person name="Glavina T."/>
            <person name="Hammon N."/>
            <person name="Israni S."/>
            <person name="Pitluck S."/>
            <person name="Chertkov O."/>
            <person name="Schmutz J."/>
            <person name="Larimer F."/>
            <person name="Land M."/>
            <person name="Kyrpides N."/>
            <person name="Ivanova N."/>
            <person name="Richardson P."/>
        </authorList>
    </citation>
    <scope>NUCLEOTIDE SEQUENCE [LARGE SCALE GENOMIC DNA]</scope>
    <source>
        <strain evidence="2">DSM 2380 / NBRC 103641 / GraBd1</strain>
    </source>
</reference>
<dbReference type="KEGG" id="pca:Pcar_1816"/>